<dbReference type="EMBL" id="SDPW01000001">
    <property type="protein sequence ID" value="RXZ54756.1"/>
    <property type="molecule type" value="Genomic_DNA"/>
</dbReference>
<protein>
    <submittedName>
        <fullName evidence="1">Transposase</fullName>
    </submittedName>
</protein>
<accession>A0A4Q2K0H8</accession>
<evidence type="ECO:0000313" key="2">
    <source>
        <dbReference type="Proteomes" id="UP000293345"/>
    </source>
</evidence>
<dbReference type="OrthoDB" id="3184395at2"/>
<reference evidence="1 2" key="1">
    <citation type="submission" date="2019-01" db="EMBL/GenBank/DDBJ databases">
        <title>Senegalimassilia sp. nov. KGMB04484 isolated human feces.</title>
        <authorList>
            <person name="Han K.-I."/>
            <person name="Kim J.-S."/>
            <person name="Lee K.C."/>
            <person name="Suh M.K."/>
            <person name="Eom M.K."/>
            <person name="Lee J.H."/>
            <person name="Park S.-H."/>
            <person name="Kang S.W."/>
            <person name="Park J.-E."/>
            <person name="Oh B.S."/>
            <person name="Yu S.Y."/>
            <person name="Choi S.-H."/>
            <person name="Lee D.H."/>
            <person name="Yoon H."/>
            <person name="Kim B.-Y."/>
            <person name="Lee J.H."/>
            <person name="Lee J.-S."/>
        </authorList>
    </citation>
    <scope>NUCLEOTIDE SEQUENCE [LARGE SCALE GENOMIC DNA]</scope>
    <source>
        <strain evidence="1 2">KGMB04484</strain>
    </source>
</reference>
<sequence>MRAPTGGPAAADINAVNALHSRLRGFLVPMRGVSTRRLQRYLDWFCWREQFKRGGRDRRQLLFRHEAEGEYFYTRRITHIEPHPDYSWWVRQMSTVV</sequence>
<dbReference type="Proteomes" id="UP000293345">
    <property type="component" value="Unassembled WGS sequence"/>
</dbReference>
<name>A0A4Q2K0H8_9ACTN</name>
<dbReference type="RefSeq" id="WP_129425445.1">
    <property type="nucleotide sequence ID" value="NZ_SDPW01000001.1"/>
</dbReference>
<organism evidence="1 2">
    <name type="scientific">Senegalimassilia faecalis</name>
    <dbReference type="NCBI Taxonomy" id="2509433"/>
    <lineage>
        <taxon>Bacteria</taxon>
        <taxon>Bacillati</taxon>
        <taxon>Actinomycetota</taxon>
        <taxon>Coriobacteriia</taxon>
        <taxon>Coriobacteriales</taxon>
        <taxon>Coriobacteriaceae</taxon>
        <taxon>Senegalimassilia</taxon>
    </lineage>
</organism>
<evidence type="ECO:0000313" key="1">
    <source>
        <dbReference type="EMBL" id="RXZ54756.1"/>
    </source>
</evidence>
<dbReference type="AlphaFoldDB" id="A0A4Q2K0H8"/>
<keyword evidence="2" id="KW-1185">Reference proteome</keyword>
<comment type="caution">
    <text evidence="1">The sequence shown here is derived from an EMBL/GenBank/DDBJ whole genome shotgun (WGS) entry which is preliminary data.</text>
</comment>
<proteinExistence type="predicted"/>
<gene>
    <name evidence="1" type="ORF">ET524_09880</name>
</gene>